<dbReference type="GO" id="GO:0016787">
    <property type="term" value="F:hydrolase activity"/>
    <property type="evidence" value="ECO:0007669"/>
    <property type="project" value="UniProtKB-KW"/>
</dbReference>
<dbReference type="InterPro" id="IPR057220">
    <property type="entry name" value="DUF7898"/>
</dbReference>
<dbReference type="OrthoDB" id="2320933at2759"/>
<evidence type="ECO:0000259" key="6">
    <source>
        <dbReference type="Pfam" id="PF25453"/>
    </source>
</evidence>
<keyword evidence="1" id="KW-0547">Nucleotide-binding</keyword>
<dbReference type="Gene3D" id="1.10.150.20">
    <property type="entry name" value="5' to 3' exonuclease, C-terminal subdomain"/>
    <property type="match status" value="1"/>
</dbReference>
<keyword evidence="2" id="KW-0378">Hydrolase</keyword>
<feature type="domain" description="POLQ-like helical" evidence="5">
    <location>
        <begin position="1"/>
        <end position="64"/>
    </location>
</feature>
<evidence type="ECO:0000313" key="8">
    <source>
        <dbReference type="Proteomes" id="UP000051574"/>
    </source>
</evidence>
<dbReference type="EMBL" id="LJIG01009565">
    <property type="protein sequence ID" value="KRT82826.1"/>
    <property type="molecule type" value="Genomic_DNA"/>
</dbReference>
<dbReference type="InterPro" id="IPR048960">
    <property type="entry name" value="POLQ-like_helical"/>
</dbReference>
<dbReference type="Proteomes" id="UP000051574">
    <property type="component" value="Unassembled WGS sequence"/>
</dbReference>
<organism evidence="7 8">
    <name type="scientific">Oryctes borbonicus</name>
    <dbReference type="NCBI Taxonomy" id="1629725"/>
    <lineage>
        <taxon>Eukaryota</taxon>
        <taxon>Metazoa</taxon>
        <taxon>Ecdysozoa</taxon>
        <taxon>Arthropoda</taxon>
        <taxon>Hexapoda</taxon>
        <taxon>Insecta</taxon>
        <taxon>Pterygota</taxon>
        <taxon>Neoptera</taxon>
        <taxon>Endopterygota</taxon>
        <taxon>Coleoptera</taxon>
        <taxon>Polyphaga</taxon>
        <taxon>Scarabaeiformia</taxon>
        <taxon>Scarabaeidae</taxon>
        <taxon>Dynastinae</taxon>
        <taxon>Oryctes</taxon>
    </lineage>
</organism>
<dbReference type="Pfam" id="PF21099">
    <property type="entry name" value="POLQ_helical"/>
    <property type="match status" value="1"/>
</dbReference>
<gene>
    <name evidence="7" type="ORF">AMK59_4781</name>
</gene>
<reference evidence="7 8" key="1">
    <citation type="submission" date="2015-09" db="EMBL/GenBank/DDBJ databases">
        <title>Draft genome of the scarab beetle Oryctes borbonicus.</title>
        <authorList>
            <person name="Meyer J.M."/>
            <person name="Markov G.V."/>
            <person name="Baskaran P."/>
            <person name="Herrmann M."/>
            <person name="Sommer R.J."/>
            <person name="Roedelsperger C."/>
        </authorList>
    </citation>
    <scope>NUCLEOTIDE SEQUENCE [LARGE SCALE GENOMIC DNA]</scope>
    <source>
        <strain evidence="7">OB123</strain>
        <tissue evidence="7">Whole animal</tissue>
    </source>
</reference>
<evidence type="ECO:0000259" key="5">
    <source>
        <dbReference type="Pfam" id="PF21099"/>
    </source>
</evidence>
<keyword evidence="3" id="KW-0347">Helicase</keyword>
<dbReference type="PANTHER" id="PTHR47961:SF12">
    <property type="entry name" value="HELICASE POLQ-LIKE"/>
    <property type="match status" value="1"/>
</dbReference>
<evidence type="ECO:0000256" key="1">
    <source>
        <dbReference type="ARBA" id="ARBA00022741"/>
    </source>
</evidence>
<feature type="domain" description="DUF7898" evidence="6">
    <location>
        <begin position="71"/>
        <end position="111"/>
    </location>
</feature>
<comment type="caution">
    <text evidence="7">The sequence shown here is derived from an EMBL/GenBank/DDBJ whole genome shotgun (WGS) entry which is preliminary data.</text>
</comment>
<evidence type="ECO:0000256" key="4">
    <source>
        <dbReference type="ARBA" id="ARBA00022840"/>
    </source>
</evidence>
<name>A0A0T6B618_9SCAR</name>
<protein>
    <submittedName>
        <fullName evidence="7">Uncharacterized protein</fullName>
    </submittedName>
</protein>
<proteinExistence type="predicted"/>
<evidence type="ECO:0000313" key="7">
    <source>
        <dbReference type="EMBL" id="KRT82826.1"/>
    </source>
</evidence>
<keyword evidence="8" id="KW-1185">Reference proteome</keyword>
<sequence length="160" mass="18281">MMLYDLWNGVNIFKVAEKFEQQRGLVQNLMTSASAFASNVVNFCSELEEFWSFAYLLRGMTDRLQHCCAKELLPLMDLPSVKQTRARQLYNAGYKSLVLIARADPNDLMDSIEYLTRQGANQLIAAAKLLLLERVENLKEEAEDVMDGVEPQLLNQTVMR</sequence>
<accession>A0A0T6B618</accession>
<dbReference type="Pfam" id="PF25453">
    <property type="entry name" value="DUF7898"/>
    <property type="match status" value="1"/>
</dbReference>
<dbReference type="SUPFAM" id="SSF158702">
    <property type="entry name" value="Sec63 N-terminal domain-like"/>
    <property type="match status" value="1"/>
</dbReference>
<keyword evidence="4" id="KW-0067">ATP-binding</keyword>
<dbReference type="PANTHER" id="PTHR47961">
    <property type="entry name" value="DNA POLYMERASE THETA, PUTATIVE (AFU_ORTHOLOGUE AFUA_1G05260)-RELATED"/>
    <property type="match status" value="1"/>
</dbReference>
<evidence type="ECO:0000256" key="2">
    <source>
        <dbReference type="ARBA" id="ARBA00022801"/>
    </source>
</evidence>
<dbReference type="InterPro" id="IPR050474">
    <property type="entry name" value="Hel308_SKI2-like"/>
</dbReference>
<dbReference type="Gene3D" id="1.10.3380.20">
    <property type="match status" value="1"/>
</dbReference>
<dbReference type="GO" id="GO:0004386">
    <property type="term" value="F:helicase activity"/>
    <property type="evidence" value="ECO:0007669"/>
    <property type="project" value="UniProtKB-KW"/>
</dbReference>
<dbReference type="GO" id="GO:0005524">
    <property type="term" value="F:ATP binding"/>
    <property type="evidence" value="ECO:0007669"/>
    <property type="project" value="UniProtKB-KW"/>
</dbReference>
<evidence type="ECO:0000256" key="3">
    <source>
        <dbReference type="ARBA" id="ARBA00022806"/>
    </source>
</evidence>
<dbReference type="AlphaFoldDB" id="A0A0T6B618"/>